<accession>A0A232EXC6</accession>
<dbReference type="Proteomes" id="UP000215335">
    <property type="component" value="Unassembled WGS sequence"/>
</dbReference>
<keyword evidence="2" id="KW-1185">Reference proteome</keyword>
<name>A0A232EXC6_9HYME</name>
<evidence type="ECO:0000313" key="1">
    <source>
        <dbReference type="EMBL" id="OXU22967.1"/>
    </source>
</evidence>
<gene>
    <name evidence="1" type="ORF">TSAR_010264</name>
</gene>
<dbReference type="EMBL" id="NNAY01001768">
    <property type="protein sequence ID" value="OXU22967.1"/>
    <property type="molecule type" value="Genomic_DNA"/>
</dbReference>
<sequence>MGSSWIQYAHLVLKYKLPIIVGRVTQLELGNTCLSQFEEKFCLTGELNPHPARDQISTAVRLSRLSHADVVPHKPYEFRRNLKCPVFSHYT</sequence>
<organism evidence="1 2">
    <name type="scientific">Trichomalopsis sarcophagae</name>
    <dbReference type="NCBI Taxonomy" id="543379"/>
    <lineage>
        <taxon>Eukaryota</taxon>
        <taxon>Metazoa</taxon>
        <taxon>Ecdysozoa</taxon>
        <taxon>Arthropoda</taxon>
        <taxon>Hexapoda</taxon>
        <taxon>Insecta</taxon>
        <taxon>Pterygota</taxon>
        <taxon>Neoptera</taxon>
        <taxon>Endopterygota</taxon>
        <taxon>Hymenoptera</taxon>
        <taxon>Apocrita</taxon>
        <taxon>Proctotrupomorpha</taxon>
        <taxon>Chalcidoidea</taxon>
        <taxon>Pteromalidae</taxon>
        <taxon>Pteromalinae</taxon>
        <taxon>Trichomalopsis</taxon>
    </lineage>
</organism>
<evidence type="ECO:0000313" key="2">
    <source>
        <dbReference type="Proteomes" id="UP000215335"/>
    </source>
</evidence>
<reference evidence="1 2" key="1">
    <citation type="journal article" date="2017" name="Curr. Biol.">
        <title>The Evolution of Venom by Co-option of Single-Copy Genes.</title>
        <authorList>
            <person name="Martinson E.O."/>
            <person name="Mrinalini"/>
            <person name="Kelkar Y.D."/>
            <person name="Chang C.H."/>
            <person name="Werren J.H."/>
        </authorList>
    </citation>
    <scope>NUCLEOTIDE SEQUENCE [LARGE SCALE GENOMIC DNA]</scope>
    <source>
        <strain evidence="1 2">Alberta</strain>
        <tissue evidence="1">Whole body</tissue>
    </source>
</reference>
<dbReference type="AlphaFoldDB" id="A0A232EXC6"/>
<proteinExistence type="predicted"/>
<comment type="caution">
    <text evidence="1">The sequence shown here is derived from an EMBL/GenBank/DDBJ whole genome shotgun (WGS) entry which is preliminary data.</text>
</comment>
<protein>
    <submittedName>
        <fullName evidence="1">Uncharacterized protein</fullName>
    </submittedName>
</protein>